<keyword evidence="1" id="KW-0812">Transmembrane</keyword>
<dbReference type="Proteomes" id="UP001596116">
    <property type="component" value="Unassembled WGS sequence"/>
</dbReference>
<gene>
    <name evidence="2" type="ORF">ACFMB1_08430</name>
</gene>
<feature type="transmembrane region" description="Helical" evidence="1">
    <location>
        <begin position="164"/>
        <end position="182"/>
    </location>
</feature>
<proteinExistence type="predicted"/>
<evidence type="ECO:0000313" key="2">
    <source>
        <dbReference type="EMBL" id="MFC6035565.1"/>
    </source>
</evidence>
<reference evidence="2 3" key="1">
    <citation type="submission" date="2024-09" db="EMBL/GenBank/DDBJ databases">
        <authorList>
            <person name="Zhang Z.-H."/>
        </authorList>
    </citation>
    <scope>NUCLEOTIDE SEQUENCE [LARGE SCALE GENOMIC DNA]</scope>
    <source>
        <strain evidence="2 3">HHTR114</strain>
    </source>
</reference>
<feature type="transmembrane region" description="Helical" evidence="1">
    <location>
        <begin position="135"/>
        <end position="157"/>
    </location>
</feature>
<accession>A0ABW1KW59</accession>
<organism evidence="2 3">
    <name type="scientific">Hyphococcus aureus</name>
    <dbReference type="NCBI Taxonomy" id="2666033"/>
    <lineage>
        <taxon>Bacteria</taxon>
        <taxon>Pseudomonadati</taxon>
        <taxon>Pseudomonadota</taxon>
        <taxon>Alphaproteobacteria</taxon>
        <taxon>Parvularculales</taxon>
        <taxon>Parvularculaceae</taxon>
        <taxon>Hyphococcus</taxon>
    </lineage>
</organism>
<feature type="transmembrane region" description="Helical" evidence="1">
    <location>
        <begin position="15"/>
        <end position="40"/>
    </location>
</feature>
<evidence type="ECO:0008006" key="4">
    <source>
        <dbReference type="Google" id="ProtNLM"/>
    </source>
</evidence>
<evidence type="ECO:0000313" key="3">
    <source>
        <dbReference type="Proteomes" id="UP001596116"/>
    </source>
</evidence>
<feature type="transmembrane region" description="Helical" evidence="1">
    <location>
        <begin position="47"/>
        <end position="68"/>
    </location>
</feature>
<dbReference type="EMBL" id="JBHPON010000001">
    <property type="protein sequence ID" value="MFC6035565.1"/>
    <property type="molecule type" value="Genomic_DNA"/>
</dbReference>
<keyword evidence="1" id="KW-1133">Transmembrane helix</keyword>
<comment type="caution">
    <text evidence="2">The sequence shown here is derived from an EMBL/GenBank/DDBJ whole genome shotgun (WGS) entry which is preliminary data.</text>
</comment>
<dbReference type="RefSeq" id="WP_379879062.1">
    <property type="nucleotide sequence ID" value="NZ_JBHPON010000001.1"/>
</dbReference>
<keyword evidence="1" id="KW-0472">Membrane</keyword>
<evidence type="ECO:0000256" key="1">
    <source>
        <dbReference type="SAM" id="Phobius"/>
    </source>
</evidence>
<protein>
    <recommendedName>
        <fullName evidence="4">DedA family protein</fullName>
    </recommendedName>
</protein>
<sequence>MGIKDQKLWFAGAALWGFAEATFFFIVPDVLLTAAVLVFGFSRAFRFATIAACGAAVGALPMVIWGAADPEAARAFLLSVPLIGEDLLLRVLGELEGFWPIDLTVGAVTGAPFKIYAVEAGADGVNPFLFAMVGYVARLARFTLALGLTALGLRLAARFGLQRFAPYGLAFAWAAIYALYVMQRLSA</sequence>
<keyword evidence="3" id="KW-1185">Reference proteome</keyword>
<name>A0ABW1KW59_9PROT</name>